<dbReference type="PANTHER" id="PTHR43056">
    <property type="entry name" value="PEPTIDASE S9 PROLYL OLIGOPEPTIDASE"/>
    <property type="match status" value="1"/>
</dbReference>
<dbReference type="SUPFAM" id="SSF53474">
    <property type="entry name" value="alpha/beta-Hydrolases"/>
    <property type="match status" value="1"/>
</dbReference>
<evidence type="ECO:0000313" key="4">
    <source>
        <dbReference type="EMBL" id="ARN73799.1"/>
    </source>
</evidence>
<dbReference type="KEGG" id="osg:BST96_06545"/>
<gene>
    <name evidence="4" type="ORF">BST96_06545</name>
</gene>
<proteinExistence type="predicted"/>
<name>A0A1X9NE31_9GAMM</name>
<dbReference type="InterPro" id="IPR029058">
    <property type="entry name" value="AB_hydrolase_fold"/>
</dbReference>
<keyword evidence="5" id="KW-1185">Reference proteome</keyword>
<dbReference type="InterPro" id="IPR013736">
    <property type="entry name" value="Xaa-Pro_dipept_C"/>
</dbReference>
<dbReference type="STRING" id="716816.BST96_06545"/>
<dbReference type="Gene3D" id="1.10.3020.10">
    <property type="entry name" value="alpha-amino acid ester hydrolase ( Helical cap domain)"/>
    <property type="match status" value="1"/>
</dbReference>
<evidence type="ECO:0000256" key="2">
    <source>
        <dbReference type="SAM" id="MobiDB-lite"/>
    </source>
</evidence>
<dbReference type="Pfam" id="PF08530">
    <property type="entry name" value="PepX_C"/>
    <property type="match status" value="1"/>
</dbReference>
<feature type="domain" description="Xaa-Pro dipeptidyl-peptidase C-terminal" evidence="3">
    <location>
        <begin position="387"/>
        <end position="638"/>
    </location>
</feature>
<dbReference type="GO" id="GO:0008239">
    <property type="term" value="F:dipeptidyl-peptidase activity"/>
    <property type="evidence" value="ECO:0007669"/>
    <property type="project" value="InterPro"/>
</dbReference>
<evidence type="ECO:0000259" key="3">
    <source>
        <dbReference type="SMART" id="SM00939"/>
    </source>
</evidence>
<evidence type="ECO:0000256" key="1">
    <source>
        <dbReference type="ARBA" id="ARBA00022801"/>
    </source>
</evidence>
<reference evidence="4 5" key="1">
    <citation type="submission" date="2016-11" db="EMBL/GenBank/DDBJ databases">
        <title>Trade-off between light-utilization and light-protection in marine flavobacteria.</title>
        <authorList>
            <person name="Kumagai Y."/>
        </authorList>
    </citation>
    <scope>NUCLEOTIDE SEQUENCE [LARGE SCALE GENOMIC DNA]</scope>
    <source>
        <strain evidence="4 5">NBRC 107125</strain>
    </source>
</reference>
<dbReference type="SUPFAM" id="SSF49785">
    <property type="entry name" value="Galactose-binding domain-like"/>
    <property type="match status" value="1"/>
</dbReference>
<dbReference type="NCBIfam" id="TIGR00976">
    <property type="entry name" value="CocE_NonD"/>
    <property type="match status" value="1"/>
</dbReference>
<dbReference type="InterPro" id="IPR050585">
    <property type="entry name" value="Xaa-Pro_dipeptidyl-ppase/CocE"/>
</dbReference>
<dbReference type="SMART" id="SM00939">
    <property type="entry name" value="PepX_C"/>
    <property type="match status" value="1"/>
</dbReference>
<keyword evidence="1" id="KW-0378">Hydrolase</keyword>
<sequence>MNKYLNSILAASTLIVAPLLPAQPQDSGAILSAKASLTTLGSTIEVEGYHSDNPPKALYPTVRLEQSVRIPMRDGVRLATDFYFPQGEKKKRPIILIRFAYNKNHYRKTHSIAYFFAAQGYVVAVQDIRGKFESEGRYRISADDRDDGYDTLNWLASQPWASGKIGTFGCSYSGENQMQLAATRHPNHTTAIAESAGGAYLGTYRPFMYREGGVPELANSLGWFWGAGNQYPLQLPAALTDSQFQQFAGFYTTAPTLPALDINKAVWTLPVIDSLRANGNPLPNEYDNYIAQPPAAPYWDSLNYVTDQDRFNIPALHINSWYDGSANETLKLFNLFRRQSDTATARDNQFVIISPTTHCGSAAAGPDYQVAGLQLGDPSKDYLALYLRWFNYWLKGEDNAVLTMPRVSYYLMGANQWAEATSWPLAKTHYQPYFLTSQGAANRGDNHGQLIDSPAEQTGQDNYRYDPADPVPSSGGFYALEPCPSGDCDKPPSQTRQDVLVYHSAPLNHQLDIVGEISAELYIASSAKDTDFTVRLLDQHPDGRAYLIQEGILRARYWQGFDRPQSLQAERIYQLSLSLHATAYRFHRGHTIRVEVSSSNFPRYSRNLNTGGRNYDEVQGVVANNTLYHGQPYPSHITLPVIKPQVNQDD</sequence>
<dbReference type="Pfam" id="PF02129">
    <property type="entry name" value="Peptidase_S15"/>
    <property type="match status" value="1"/>
</dbReference>
<dbReference type="PANTHER" id="PTHR43056:SF10">
    <property type="entry name" value="COCE_NOND FAMILY, PUTATIVE (AFU_ORTHOLOGUE AFUA_7G00600)-RELATED"/>
    <property type="match status" value="1"/>
</dbReference>
<dbReference type="InterPro" id="IPR005674">
    <property type="entry name" value="CocE/Ser_esterase"/>
</dbReference>
<protein>
    <recommendedName>
        <fullName evidence="3">Xaa-Pro dipeptidyl-peptidase C-terminal domain-containing protein</fullName>
    </recommendedName>
</protein>
<organism evidence="4 5">
    <name type="scientific">Oceanicoccus sagamiensis</name>
    <dbReference type="NCBI Taxonomy" id="716816"/>
    <lineage>
        <taxon>Bacteria</taxon>
        <taxon>Pseudomonadati</taxon>
        <taxon>Pseudomonadota</taxon>
        <taxon>Gammaproteobacteria</taxon>
        <taxon>Cellvibrionales</taxon>
        <taxon>Spongiibacteraceae</taxon>
        <taxon>Oceanicoccus</taxon>
    </lineage>
</organism>
<feature type="region of interest" description="Disordered" evidence="2">
    <location>
        <begin position="445"/>
        <end position="467"/>
    </location>
</feature>
<accession>A0A1X9NE31</accession>
<dbReference type="AlphaFoldDB" id="A0A1X9NE31"/>
<evidence type="ECO:0000313" key="5">
    <source>
        <dbReference type="Proteomes" id="UP000193450"/>
    </source>
</evidence>
<dbReference type="InterPro" id="IPR008979">
    <property type="entry name" value="Galactose-bd-like_sf"/>
</dbReference>
<dbReference type="EMBL" id="CP019343">
    <property type="protein sequence ID" value="ARN73799.1"/>
    <property type="molecule type" value="Genomic_DNA"/>
</dbReference>
<dbReference type="Gene3D" id="3.40.50.1820">
    <property type="entry name" value="alpha/beta hydrolase"/>
    <property type="match status" value="1"/>
</dbReference>
<dbReference type="Proteomes" id="UP000193450">
    <property type="component" value="Chromosome"/>
</dbReference>
<dbReference type="InterPro" id="IPR000383">
    <property type="entry name" value="Xaa-Pro-like_dom"/>
</dbReference>
<dbReference type="Gene3D" id="2.60.120.260">
    <property type="entry name" value="Galactose-binding domain-like"/>
    <property type="match status" value="1"/>
</dbReference>
<dbReference type="RefSeq" id="WP_085757919.1">
    <property type="nucleotide sequence ID" value="NZ_CP019343.1"/>
</dbReference>
<dbReference type="OrthoDB" id="9806163at2"/>